<dbReference type="PATRIC" id="fig|742817.3.peg.1537"/>
<reference evidence="6 7" key="1">
    <citation type="submission" date="2012-01" db="EMBL/GenBank/DDBJ databases">
        <title>The Genome Sequence of Odoribacter laneus YIT 12061.</title>
        <authorList>
            <consortium name="The Broad Institute Genome Sequencing Platform"/>
            <person name="Earl A."/>
            <person name="Ward D."/>
            <person name="Feldgarden M."/>
            <person name="Gevers D."/>
            <person name="Morotomi M."/>
            <person name="Young S.K."/>
            <person name="Zeng Q."/>
            <person name="Gargeya S."/>
            <person name="Fitzgerald M."/>
            <person name="Haas B."/>
            <person name="Abouelleil A."/>
            <person name="Alvarado L."/>
            <person name="Arachchi H.M."/>
            <person name="Berlin A."/>
            <person name="Chapman S.B."/>
            <person name="Gearin G."/>
            <person name="Goldberg J."/>
            <person name="Griggs A."/>
            <person name="Gujja S."/>
            <person name="Hansen M."/>
            <person name="Heiman D."/>
            <person name="Howarth C."/>
            <person name="Larimer J."/>
            <person name="Lui A."/>
            <person name="MacDonald P.J.P."/>
            <person name="McCowen C."/>
            <person name="Montmayeur A."/>
            <person name="Murphy C."/>
            <person name="Neiman D."/>
            <person name="Pearson M."/>
            <person name="Priest M."/>
            <person name="Roberts A."/>
            <person name="Saif S."/>
            <person name="Shea T."/>
            <person name="Sisk P."/>
            <person name="Stolte C."/>
            <person name="Sykes S."/>
            <person name="Wortman J."/>
            <person name="Nusbaum C."/>
            <person name="Birren B."/>
        </authorList>
    </citation>
    <scope>NUCLEOTIDE SEQUENCE [LARGE SCALE GENOMIC DNA]</scope>
    <source>
        <strain evidence="6 7">YIT 12061</strain>
    </source>
</reference>
<dbReference type="STRING" id="742817.HMPREF9449_01448"/>
<feature type="domain" description="LysM" evidence="5">
    <location>
        <begin position="225"/>
        <end position="269"/>
    </location>
</feature>
<evidence type="ECO:0000313" key="7">
    <source>
        <dbReference type="Proteomes" id="UP000004892"/>
    </source>
</evidence>
<dbReference type="Pfam" id="PF01832">
    <property type="entry name" value="Glucosaminidase"/>
    <property type="match status" value="1"/>
</dbReference>
<accession>H1DGR2</accession>
<proteinExistence type="predicted"/>
<dbReference type="InterPro" id="IPR018392">
    <property type="entry name" value="LysM"/>
</dbReference>
<dbReference type="EMBL" id="ADMC01000022">
    <property type="protein sequence ID" value="EHP47595.1"/>
    <property type="molecule type" value="Genomic_DNA"/>
</dbReference>
<dbReference type="PROSITE" id="PS51782">
    <property type="entry name" value="LYSM"/>
    <property type="match status" value="1"/>
</dbReference>
<dbReference type="CDD" id="cd00118">
    <property type="entry name" value="LysM"/>
    <property type="match status" value="2"/>
</dbReference>
<sequence length="275" mass="31433">MERTGIPASIKLAQGILESGCGQSELSVNANNYFGIKCHEWVGPTFHMDDDLADECFRKYKNPEQSWIDHSEFLVSRPRYADLFKIPANNYKAWARGLKAAGYATNPQYADMLIKIIEEEELYKYDHPLKRTLSRPESVTASAENPTPSPYAKPVSVNYLKREEMRNGIICIEIQAGDSFENIATYYGIKLRKLLQYNDKKDTSLTIGQYVFLKKKKNKAARGYEFHRVKPGDTLYLIAQMYGVKLKSLVKFNYIDSNTPLIEGEKIYLRSKAGV</sequence>
<protein>
    <recommendedName>
        <fullName evidence="4">Peptidoglycan hydrolase</fullName>
    </recommendedName>
</protein>
<gene>
    <name evidence="6" type="ORF">HMPREF9449_01448</name>
</gene>
<dbReference type="HOGENOM" id="CLU_013771_1_1_10"/>
<dbReference type="Proteomes" id="UP000004892">
    <property type="component" value="Unassembled WGS sequence"/>
</dbReference>
<dbReference type="PANTHER" id="PTHR33308">
    <property type="entry name" value="PEPTIDOGLYCAN HYDROLASE FLGJ"/>
    <property type="match status" value="1"/>
</dbReference>
<dbReference type="GO" id="GO:0004040">
    <property type="term" value="F:amidase activity"/>
    <property type="evidence" value="ECO:0007669"/>
    <property type="project" value="InterPro"/>
</dbReference>
<evidence type="ECO:0000256" key="3">
    <source>
        <dbReference type="ARBA" id="ARBA00022801"/>
    </source>
</evidence>
<organism evidence="6 7">
    <name type="scientific">Odoribacter laneus YIT 12061</name>
    <dbReference type="NCBI Taxonomy" id="742817"/>
    <lineage>
        <taxon>Bacteria</taxon>
        <taxon>Pseudomonadati</taxon>
        <taxon>Bacteroidota</taxon>
        <taxon>Bacteroidia</taxon>
        <taxon>Bacteroidales</taxon>
        <taxon>Odoribacteraceae</taxon>
        <taxon>Odoribacter</taxon>
    </lineage>
</organism>
<dbReference type="Gene3D" id="1.10.530.10">
    <property type="match status" value="1"/>
</dbReference>
<comment type="caution">
    <text evidence="6">The sequence shown here is derived from an EMBL/GenBank/DDBJ whole genome shotgun (WGS) entry which is preliminary data.</text>
</comment>
<keyword evidence="7" id="KW-1185">Reference proteome</keyword>
<evidence type="ECO:0000259" key="5">
    <source>
        <dbReference type="PROSITE" id="PS51782"/>
    </source>
</evidence>
<dbReference type="SMART" id="SM00047">
    <property type="entry name" value="LYZ2"/>
    <property type="match status" value="1"/>
</dbReference>
<keyword evidence="1" id="KW-0929">Antimicrobial</keyword>
<evidence type="ECO:0000256" key="1">
    <source>
        <dbReference type="ARBA" id="ARBA00022529"/>
    </source>
</evidence>
<dbReference type="InterPro" id="IPR051056">
    <property type="entry name" value="Glycosyl_Hydrolase_73"/>
</dbReference>
<dbReference type="InterPro" id="IPR036779">
    <property type="entry name" value="LysM_dom_sf"/>
</dbReference>
<evidence type="ECO:0000313" key="6">
    <source>
        <dbReference type="EMBL" id="EHP47595.1"/>
    </source>
</evidence>
<dbReference type="InterPro" id="IPR002901">
    <property type="entry name" value="MGlyc_endo_b_GlcNAc-like_dom"/>
</dbReference>
<dbReference type="GO" id="GO:0042742">
    <property type="term" value="P:defense response to bacterium"/>
    <property type="evidence" value="ECO:0007669"/>
    <property type="project" value="UniProtKB-KW"/>
</dbReference>
<dbReference type="Gene3D" id="3.10.350.10">
    <property type="entry name" value="LysM domain"/>
    <property type="match status" value="2"/>
</dbReference>
<dbReference type="eggNOG" id="COG1705">
    <property type="taxonomic scope" value="Bacteria"/>
</dbReference>
<keyword evidence="2" id="KW-0081">Bacteriolytic enzyme</keyword>
<dbReference type="PANTHER" id="PTHR33308:SF9">
    <property type="entry name" value="PEPTIDOGLYCAN HYDROLASE FLGJ"/>
    <property type="match status" value="1"/>
</dbReference>
<dbReference type="GO" id="GO:0031640">
    <property type="term" value="P:killing of cells of another organism"/>
    <property type="evidence" value="ECO:0007669"/>
    <property type="project" value="UniProtKB-KW"/>
</dbReference>
<dbReference type="Pfam" id="PF01476">
    <property type="entry name" value="LysM"/>
    <property type="match status" value="2"/>
</dbReference>
<dbReference type="SMART" id="SM00257">
    <property type="entry name" value="LysM"/>
    <property type="match status" value="2"/>
</dbReference>
<evidence type="ECO:0000256" key="2">
    <source>
        <dbReference type="ARBA" id="ARBA00022638"/>
    </source>
</evidence>
<dbReference type="AlphaFoldDB" id="H1DGR2"/>
<keyword evidence="3" id="KW-0378">Hydrolase</keyword>
<name>H1DGR2_9BACT</name>
<dbReference type="SUPFAM" id="SSF54106">
    <property type="entry name" value="LysM domain"/>
    <property type="match status" value="2"/>
</dbReference>
<dbReference type="eggNOG" id="COG1388">
    <property type="taxonomic scope" value="Bacteria"/>
</dbReference>
<evidence type="ECO:0000256" key="4">
    <source>
        <dbReference type="ARBA" id="ARBA00032108"/>
    </source>
</evidence>